<dbReference type="RefSeq" id="WP_069607986.1">
    <property type="nucleotide sequence ID" value="NZ_CP015217.1"/>
</dbReference>
<organism evidence="3 4">
    <name type="scientific">Leptospira tipperaryensis</name>
    <dbReference type="NCBI Taxonomy" id="2564040"/>
    <lineage>
        <taxon>Bacteria</taxon>
        <taxon>Pseudomonadati</taxon>
        <taxon>Spirochaetota</taxon>
        <taxon>Spirochaetia</taxon>
        <taxon>Leptospirales</taxon>
        <taxon>Leptospiraceae</taxon>
        <taxon>Leptospira</taxon>
    </lineage>
</organism>
<dbReference type="Proteomes" id="UP000094197">
    <property type="component" value="Chromosome 1"/>
</dbReference>
<dbReference type="EMBL" id="CP015217">
    <property type="protein sequence ID" value="AOP34764.1"/>
    <property type="molecule type" value="Genomic_DNA"/>
</dbReference>
<dbReference type="PANTHER" id="PTHR37423:SF2">
    <property type="entry name" value="MEMBRANE-BOUND LYTIC MUREIN TRANSGLYCOSYLASE C"/>
    <property type="match status" value="1"/>
</dbReference>
<dbReference type="InterPro" id="IPR023346">
    <property type="entry name" value="Lysozyme-like_dom_sf"/>
</dbReference>
<dbReference type="KEGG" id="laj:A0128_13440"/>
<dbReference type="PANTHER" id="PTHR37423">
    <property type="entry name" value="SOLUBLE LYTIC MUREIN TRANSGLYCOSYLASE-RELATED"/>
    <property type="match status" value="1"/>
</dbReference>
<keyword evidence="4" id="KW-1185">Reference proteome</keyword>
<dbReference type="AlphaFoldDB" id="A0A1D7UYX3"/>
<evidence type="ECO:0000259" key="2">
    <source>
        <dbReference type="Pfam" id="PF01464"/>
    </source>
</evidence>
<evidence type="ECO:0000256" key="1">
    <source>
        <dbReference type="ARBA" id="ARBA00007734"/>
    </source>
</evidence>
<dbReference type="SUPFAM" id="SSF53955">
    <property type="entry name" value="Lysozyme-like"/>
    <property type="match status" value="1"/>
</dbReference>
<dbReference type="CDD" id="cd16896">
    <property type="entry name" value="LT_Slt70-like"/>
    <property type="match status" value="1"/>
</dbReference>
<gene>
    <name evidence="3" type="ORF">A0128_13440</name>
</gene>
<feature type="domain" description="Transglycosylase SLT" evidence="2">
    <location>
        <begin position="95"/>
        <end position="190"/>
    </location>
</feature>
<evidence type="ECO:0000313" key="3">
    <source>
        <dbReference type="EMBL" id="AOP34764.1"/>
    </source>
</evidence>
<proteinExistence type="inferred from homology"/>
<protein>
    <submittedName>
        <fullName evidence="3">Transglycosylase</fullName>
    </submittedName>
</protein>
<dbReference type="Pfam" id="PF01464">
    <property type="entry name" value="SLT"/>
    <property type="match status" value="1"/>
</dbReference>
<sequence>MNFRKMTRFRFRYLLWLLLPLSFQLVLAPLAGALGQKTTLLDEETVEIQAIQAYILEVRPSLSKEPLQKLSQVILQESRRLDLESCTFRCSDTDKVSLLIGLIHLESEFKATARSPKGARGFMQIMPSTATWLSKKEGWRTSAEDLHKPEVNIHLGVSYLNDLLDLRKGDTEKALLSYNAGPGAVDRWGGVPEYNEIILSNQSRYLELREKVANSLR</sequence>
<dbReference type="InterPro" id="IPR008258">
    <property type="entry name" value="Transglycosylase_SLT_dom_1"/>
</dbReference>
<reference evidence="3 4" key="1">
    <citation type="submission" date="2016-04" db="EMBL/GenBank/DDBJ databases">
        <title>Complete genome seqeunce of Leptospira alstonii serovar Room22.</title>
        <authorList>
            <person name="Nally J.E."/>
            <person name="Bayles D.O."/>
            <person name="Hurley D."/>
            <person name="Fanning S."/>
            <person name="McMahon B.J."/>
            <person name="Arent Z."/>
        </authorList>
    </citation>
    <scope>NUCLEOTIDE SEQUENCE [LARGE SCALE GENOMIC DNA]</scope>
    <source>
        <strain evidence="3 4">GWTS #1</strain>
    </source>
</reference>
<dbReference type="Gene3D" id="1.10.530.10">
    <property type="match status" value="1"/>
</dbReference>
<name>A0A1D7UYX3_9LEPT</name>
<accession>A0A1D7UYX3</accession>
<comment type="similarity">
    <text evidence="1">Belongs to the transglycosylase Slt family.</text>
</comment>
<evidence type="ECO:0000313" key="4">
    <source>
        <dbReference type="Proteomes" id="UP000094197"/>
    </source>
</evidence>
<dbReference type="OrthoDB" id="9815002at2"/>